<proteinExistence type="inferred from homology"/>
<evidence type="ECO:0000313" key="8">
    <source>
        <dbReference type="EMBL" id="KAF4469646.1"/>
    </source>
</evidence>
<evidence type="ECO:0000256" key="5">
    <source>
        <dbReference type="SAM" id="MobiDB-lite"/>
    </source>
</evidence>
<dbReference type="PANTHER" id="PTHR45848:SF4">
    <property type="entry name" value="DUAL SPECIFICITY PROTEIN PHOSPHATASE 12"/>
    <property type="match status" value="1"/>
</dbReference>
<dbReference type="Gene3D" id="3.90.190.10">
    <property type="entry name" value="Protein tyrosine phosphatase superfamily"/>
    <property type="match status" value="1"/>
</dbReference>
<evidence type="ECO:0000256" key="4">
    <source>
        <dbReference type="ARBA" id="ARBA00022912"/>
    </source>
</evidence>
<evidence type="ECO:0000256" key="1">
    <source>
        <dbReference type="ARBA" id="ARBA00008601"/>
    </source>
</evidence>
<organism evidence="8 9">
    <name type="scientific">Fusarium albosuccineum</name>
    <dbReference type="NCBI Taxonomy" id="1237068"/>
    <lineage>
        <taxon>Eukaryota</taxon>
        <taxon>Fungi</taxon>
        <taxon>Dikarya</taxon>
        <taxon>Ascomycota</taxon>
        <taxon>Pezizomycotina</taxon>
        <taxon>Sordariomycetes</taxon>
        <taxon>Hypocreomycetidae</taxon>
        <taxon>Hypocreales</taxon>
        <taxon>Nectriaceae</taxon>
        <taxon>Fusarium</taxon>
        <taxon>Fusarium decemcellulare species complex</taxon>
    </lineage>
</organism>
<dbReference type="SMART" id="SM00195">
    <property type="entry name" value="DSPc"/>
    <property type="match status" value="1"/>
</dbReference>
<keyword evidence="4" id="KW-0904">Protein phosphatase</keyword>
<dbReference type="CDD" id="cd14498">
    <property type="entry name" value="DSP"/>
    <property type="match status" value="1"/>
</dbReference>
<gene>
    <name evidence="8" type="ORF">FALBO_3459</name>
</gene>
<dbReference type="GO" id="GO:0004725">
    <property type="term" value="F:protein tyrosine phosphatase activity"/>
    <property type="evidence" value="ECO:0007669"/>
    <property type="project" value="UniProtKB-EC"/>
</dbReference>
<dbReference type="PROSITE" id="PS00383">
    <property type="entry name" value="TYR_PHOSPHATASE_1"/>
    <property type="match status" value="1"/>
</dbReference>
<comment type="similarity">
    <text evidence="1">Belongs to the protein-tyrosine phosphatase family. Non-receptor class dual specificity subfamily.</text>
</comment>
<comment type="caution">
    <text evidence="8">The sequence shown here is derived from an EMBL/GenBank/DDBJ whole genome shotgun (WGS) entry which is preliminary data.</text>
</comment>
<dbReference type="PANTHER" id="PTHR45848">
    <property type="entry name" value="DUAL SPECIFICITY PROTEIN PHOSPHATASE 12 FAMILY MEMBER"/>
    <property type="match status" value="1"/>
</dbReference>
<evidence type="ECO:0000256" key="2">
    <source>
        <dbReference type="ARBA" id="ARBA00013064"/>
    </source>
</evidence>
<dbReference type="InterPro" id="IPR016130">
    <property type="entry name" value="Tyr_Pase_AS"/>
</dbReference>
<evidence type="ECO:0000259" key="6">
    <source>
        <dbReference type="PROSITE" id="PS50054"/>
    </source>
</evidence>
<dbReference type="EC" id="3.1.3.48" evidence="2"/>
<keyword evidence="3" id="KW-0378">Hydrolase</keyword>
<protein>
    <recommendedName>
        <fullName evidence="2">protein-tyrosine-phosphatase</fullName>
        <ecNumber evidence="2">3.1.3.48</ecNumber>
    </recommendedName>
</protein>
<dbReference type="InterPro" id="IPR000340">
    <property type="entry name" value="Dual-sp_phosphatase_cat-dom"/>
</dbReference>
<dbReference type="InterPro" id="IPR029021">
    <property type="entry name" value="Prot-tyrosine_phosphatase-like"/>
</dbReference>
<dbReference type="Proteomes" id="UP000554235">
    <property type="component" value="Unassembled WGS sequence"/>
</dbReference>
<feature type="domain" description="Tyrosine-protein phosphatase" evidence="6">
    <location>
        <begin position="8"/>
        <end position="186"/>
    </location>
</feature>
<evidence type="ECO:0000256" key="3">
    <source>
        <dbReference type="ARBA" id="ARBA00022801"/>
    </source>
</evidence>
<dbReference type="AlphaFoldDB" id="A0A8H4LIB8"/>
<dbReference type="PROSITE" id="PS50054">
    <property type="entry name" value="TYR_PHOSPHATASE_DUAL"/>
    <property type="match status" value="1"/>
</dbReference>
<evidence type="ECO:0000259" key="7">
    <source>
        <dbReference type="PROSITE" id="PS50056"/>
    </source>
</evidence>
<dbReference type="PROSITE" id="PS50056">
    <property type="entry name" value="TYR_PHOSPHATASE_2"/>
    <property type="match status" value="1"/>
</dbReference>
<dbReference type="SUPFAM" id="SSF52799">
    <property type="entry name" value="(Phosphotyrosine protein) phosphatases II"/>
    <property type="match status" value="1"/>
</dbReference>
<dbReference type="Pfam" id="PF00782">
    <property type="entry name" value="DSPc"/>
    <property type="match status" value="1"/>
</dbReference>
<feature type="region of interest" description="Disordered" evidence="5">
    <location>
        <begin position="98"/>
        <end position="124"/>
    </location>
</feature>
<name>A0A8H4LIB8_9HYPO</name>
<sequence>MDDMDPPSISQIAPNLFVGNVASSMNRNVLRHHNITAIVSLLDGGYAKWSSPKNRQIVPQECHLFVPCLDNSTMDILTLLDDICDFIDLQLGPGSPLPSPSSFLSEELDFDSTPSTPSEDPGRQPNVLIHCRLGMSRSASVAIAYLMRQRRESLNIILPEVRTRRRVKPRDNFLDQLQVWEAVGYDVWQDKARRVPKEAYQGYLDRRAVRLAAKGLTGNEPILPVCV</sequence>
<dbReference type="InterPro" id="IPR020422">
    <property type="entry name" value="TYR_PHOSPHATASE_DUAL_dom"/>
</dbReference>
<dbReference type="InterPro" id="IPR000387">
    <property type="entry name" value="Tyr_Pase_dom"/>
</dbReference>
<dbReference type="OrthoDB" id="10252009at2759"/>
<evidence type="ECO:0000313" key="9">
    <source>
        <dbReference type="Proteomes" id="UP000554235"/>
    </source>
</evidence>
<reference evidence="8 9" key="1">
    <citation type="submission" date="2020-01" db="EMBL/GenBank/DDBJ databases">
        <title>Identification and distribution of gene clusters putatively required for synthesis of sphingolipid metabolism inhibitors in phylogenetically diverse species of the filamentous fungus Fusarium.</title>
        <authorList>
            <person name="Kim H.-S."/>
            <person name="Busman M."/>
            <person name="Brown D.W."/>
            <person name="Divon H."/>
            <person name="Uhlig S."/>
            <person name="Proctor R.H."/>
        </authorList>
    </citation>
    <scope>NUCLEOTIDE SEQUENCE [LARGE SCALE GENOMIC DNA]</scope>
    <source>
        <strain evidence="8 9">NRRL 20459</strain>
    </source>
</reference>
<feature type="domain" description="Tyrosine specific protein phosphatases" evidence="7">
    <location>
        <begin position="101"/>
        <end position="165"/>
    </location>
</feature>
<keyword evidence="9" id="KW-1185">Reference proteome</keyword>
<dbReference type="GO" id="GO:0008138">
    <property type="term" value="F:protein tyrosine/serine/threonine phosphatase activity"/>
    <property type="evidence" value="ECO:0007669"/>
    <property type="project" value="TreeGrafter"/>
</dbReference>
<accession>A0A8H4LIB8</accession>
<dbReference type="EMBL" id="JAADYS010000450">
    <property type="protein sequence ID" value="KAF4469646.1"/>
    <property type="molecule type" value="Genomic_DNA"/>
</dbReference>